<gene>
    <name evidence="1" type="ORF">GJ668_08235</name>
</gene>
<comment type="caution">
    <text evidence="1">The sequence shown here is derived from an EMBL/GenBank/DDBJ whole genome shotgun (WGS) entry which is preliminary data.</text>
</comment>
<protein>
    <submittedName>
        <fullName evidence="1">Uncharacterized protein</fullName>
    </submittedName>
</protein>
<organism evidence="1 2">
    <name type="scientific">Allochromatium palmeri</name>
    <dbReference type="NCBI Taxonomy" id="231048"/>
    <lineage>
        <taxon>Bacteria</taxon>
        <taxon>Pseudomonadati</taxon>
        <taxon>Pseudomonadota</taxon>
        <taxon>Gammaproteobacteria</taxon>
        <taxon>Chromatiales</taxon>
        <taxon>Chromatiaceae</taxon>
        <taxon>Allochromatium</taxon>
    </lineage>
</organism>
<dbReference type="EMBL" id="WNKT01000013">
    <property type="protein sequence ID" value="MTW21087.1"/>
    <property type="molecule type" value="Genomic_DNA"/>
</dbReference>
<evidence type="ECO:0000313" key="2">
    <source>
        <dbReference type="Proteomes" id="UP000434044"/>
    </source>
</evidence>
<name>A0A6N8EEX2_9GAMM</name>
<sequence>MRSESEDYRHIRAAIAQIPGDLSNDAVGVHVASLDDIYAPEAHAAALDPNTPIVLGARGSGKSFWAGVLGRDETRAAAASAYPRLGLEKVTAQFGYTGIGGPDGISAEQIDAALPAEASIEDAKAFWWASVISAVERSAGESLAKPKDFFPQAQDWEQREALLNRHDQRLRDEGTTLLILYDALDTVARTWARRRLLTEALLEVVWALRAYRRLRPKLFIRPDQLDDDALRFVELPKMRTGAVRLTWSPTDLYGLFFARIALAPDPEAASAFERTLGREGLRSADRQTILTRRWSLARDPADQQRVMTRLAGRYMGKGSYGYKKGNTYRWPIAHLADAYQEVTPRSFLRMMTAAAAQGTPPDDRAITAEGIRHGLRAASKTRVDQLHQEFPWIKGVLAPLAGLLLPQPEQEVYSVWERTGTVRALKTDAQETGYMPPFPDIKAAGAAELFTALERIGVMFRRRDNRLDMPDLFRVAARLLKKGGVAPL</sequence>
<dbReference type="OrthoDB" id="8444549at2"/>
<reference evidence="1 2" key="1">
    <citation type="submission" date="2019-11" db="EMBL/GenBank/DDBJ databases">
        <title>Whole-genome sequence of the anaerobic purple sulfur bacterium Allochromatium palmeri DSM 15591.</title>
        <authorList>
            <person name="Kyndt J.A."/>
            <person name="Meyer T.E."/>
        </authorList>
    </citation>
    <scope>NUCLEOTIDE SEQUENCE [LARGE SCALE GENOMIC DNA]</scope>
    <source>
        <strain evidence="1 2">DSM 15591</strain>
    </source>
</reference>
<dbReference type="Proteomes" id="UP000434044">
    <property type="component" value="Unassembled WGS sequence"/>
</dbReference>
<dbReference type="RefSeq" id="WP_155449679.1">
    <property type="nucleotide sequence ID" value="NZ_WNKT01000013.1"/>
</dbReference>
<accession>A0A6N8EEX2</accession>
<keyword evidence="2" id="KW-1185">Reference proteome</keyword>
<proteinExistence type="predicted"/>
<evidence type="ECO:0000313" key="1">
    <source>
        <dbReference type="EMBL" id="MTW21087.1"/>
    </source>
</evidence>
<dbReference type="AlphaFoldDB" id="A0A6N8EEX2"/>